<accession>A0A939INF1</accession>
<dbReference type="RefSeq" id="WP_206574401.1">
    <property type="nucleotide sequence ID" value="NZ_JAFKCV010000007.1"/>
</dbReference>
<dbReference type="PROSITE" id="PS51186">
    <property type="entry name" value="GNAT"/>
    <property type="match status" value="1"/>
</dbReference>
<proteinExistence type="predicted"/>
<sequence>MADISAVPGCQFIQAAKHHMLTVMDWFPDQNGLTNWGGPAMRFPVSPQSFLQDSRWQELASYVLLKEEQLLGFGQYYLRAGRCHLGRLAIAPDWRGRRLVETLIYALVETGCAQLAVDEVSLFVLAQNKPALRCYQRLGFRIVAYPGQLQGIEGCLYMVAGKSHILS</sequence>
<dbReference type="SUPFAM" id="SSF55729">
    <property type="entry name" value="Acyl-CoA N-acyltransferases (Nat)"/>
    <property type="match status" value="1"/>
</dbReference>
<dbReference type="GO" id="GO:0016747">
    <property type="term" value="F:acyltransferase activity, transferring groups other than amino-acyl groups"/>
    <property type="evidence" value="ECO:0007669"/>
    <property type="project" value="InterPro"/>
</dbReference>
<evidence type="ECO:0000259" key="1">
    <source>
        <dbReference type="PROSITE" id="PS51186"/>
    </source>
</evidence>
<dbReference type="AlphaFoldDB" id="A0A939INF1"/>
<evidence type="ECO:0000313" key="3">
    <source>
        <dbReference type="Proteomes" id="UP000664654"/>
    </source>
</evidence>
<comment type="caution">
    <text evidence="2">The sequence shown here is derived from an EMBL/GenBank/DDBJ whole genome shotgun (WGS) entry which is preliminary data.</text>
</comment>
<keyword evidence="3" id="KW-1185">Reference proteome</keyword>
<dbReference type="InterPro" id="IPR016181">
    <property type="entry name" value="Acyl_CoA_acyltransferase"/>
</dbReference>
<reference evidence="2" key="1">
    <citation type="submission" date="2021-03" db="EMBL/GenBank/DDBJ databases">
        <title>novel species isolated from a fishpond in China.</title>
        <authorList>
            <person name="Lu H."/>
            <person name="Cai Z."/>
        </authorList>
    </citation>
    <scope>NUCLEOTIDE SEQUENCE</scope>
    <source>
        <strain evidence="2">JCM 30855</strain>
    </source>
</reference>
<protein>
    <submittedName>
        <fullName evidence="2">GNAT family N-acetyltransferase</fullName>
    </submittedName>
</protein>
<dbReference type="InterPro" id="IPR000182">
    <property type="entry name" value="GNAT_dom"/>
</dbReference>
<dbReference type="CDD" id="cd04301">
    <property type="entry name" value="NAT_SF"/>
    <property type="match status" value="1"/>
</dbReference>
<dbReference type="Pfam" id="PF00583">
    <property type="entry name" value="Acetyltransf_1"/>
    <property type="match status" value="1"/>
</dbReference>
<dbReference type="EMBL" id="JAFKCV010000007">
    <property type="protein sequence ID" value="MBN7826288.1"/>
    <property type="molecule type" value="Genomic_DNA"/>
</dbReference>
<feature type="domain" description="N-acetyltransferase" evidence="1">
    <location>
        <begin position="21"/>
        <end position="163"/>
    </location>
</feature>
<organism evidence="2 3">
    <name type="scientific">Bowmanella dokdonensis</name>
    <dbReference type="NCBI Taxonomy" id="751969"/>
    <lineage>
        <taxon>Bacteria</taxon>
        <taxon>Pseudomonadati</taxon>
        <taxon>Pseudomonadota</taxon>
        <taxon>Gammaproteobacteria</taxon>
        <taxon>Alteromonadales</taxon>
        <taxon>Alteromonadaceae</taxon>
        <taxon>Bowmanella</taxon>
    </lineage>
</organism>
<evidence type="ECO:0000313" key="2">
    <source>
        <dbReference type="EMBL" id="MBN7826288.1"/>
    </source>
</evidence>
<dbReference type="Proteomes" id="UP000664654">
    <property type="component" value="Unassembled WGS sequence"/>
</dbReference>
<name>A0A939INF1_9ALTE</name>
<dbReference type="Gene3D" id="3.40.630.30">
    <property type="match status" value="1"/>
</dbReference>
<gene>
    <name evidence="2" type="ORF">J0A66_13715</name>
</gene>